<evidence type="ECO:0000313" key="4">
    <source>
        <dbReference type="EMBL" id="GAA2012895.1"/>
    </source>
</evidence>
<dbReference type="InterPro" id="IPR052177">
    <property type="entry name" value="Divisome_Glycosyl_Hydrolase"/>
</dbReference>
<gene>
    <name evidence="4" type="ORF">GCM10009799_46550</name>
</gene>
<proteinExistence type="predicted"/>
<dbReference type="PANTHER" id="PTHR43405:SF1">
    <property type="entry name" value="GLYCOSYL HYDROLASE DIGH"/>
    <property type="match status" value="1"/>
</dbReference>
<dbReference type="RefSeq" id="WP_344165241.1">
    <property type="nucleotide sequence ID" value="NZ_BAAAPC010000025.1"/>
</dbReference>
<comment type="caution">
    <text evidence="4">The sequence shown here is derived from an EMBL/GenBank/DDBJ whole genome shotgun (WGS) entry which is preliminary data.</text>
</comment>
<organism evidence="4 5">
    <name type="scientific">Nocardiopsis rhodophaea</name>
    <dbReference type="NCBI Taxonomy" id="280238"/>
    <lineage>
        <taxon>Bacteria</taxon>
        <taxon>Bacillati</taxon>
        <taxon>Actinomycetota</taxon>
        <taxon>Actinomycetes</taxon>
        <taxon>Streptosporangiales</taxon>
        <taxon>Nocardiopsidaceae</taxon>
        <taxon>Nocardiopsis</taxon>
    </lineage>
</organism>
<evidence type="ECO:0000259" key="3">
    <source>
        <dbReference type="Pfam" id="PF02638"/>
    </source>
</evidence>
<accession>A0ABP5F4T9</accession>
<dbReference type="SUPFAM" id="SSF51445">
    <property type="entry name" value="(Trans)glycosidases"/>
    <property type="match status" value="1"/>
</dbReference>
<evidence type="ECO:0000256" key="1">
    <source>
        <dbReference type="ARBA" id="ARBA00022729"/>
    </source>
</evidence>
<feature type="domain" description="Glycosyl hydrolase-like 10" evidence="3">
    <location>
        <begin position="61"/>
        <end position="373"/>
    </location>
</feature>
<dbReference type="InterPro" id="IPR003790">
    <property type="entry name" value="GHL10"/>
</dbReference>
<keyword evidence="1" id="KW-0732">Signal</keyword>
<reference evidence="5" key="1">
    <citation type="journal article" date="2019" name="Int. J. Syst. Evol. Microbiol.">
        <title>The Global Catalogue of Microorganisms (GCM) 10K type strain sequencing project: providing services to taxonomists for standard genome sequencing and annotation.</title>
        <authorList>
            <consortium name="The Broad Institute Genomics Platform"/>
            <consortium name="The Broad Institute Genome Sequencing Center for Infectious Disease"/>
            <person name="Wu L."/>
            <person name="Ma J."/>
        </authorList>
    </citation>
    <scope>NUCLEOTIDE SEQUENCE [LARGE SCALE GENOMIC DNA]</scope>
    <source>
        <strain evidence="5">JCM 15313</strain>
    </source>
</reference>
<dbReference type="Gene3D" id="3.20.20.80">
    <property type="entry name" value="Glycosidases"/>
    <property type="match status" value="1"/>
</dbReference>
<name>A0ABP5F4T9_9ACTN</name>
<dbReference type="PROSITE" id="PS51257">
    <property type="entry name" value="PROKAR_LIPOPROTEIN"/>
    <property type="match status" value="1"/>
</dbReference>
<dbReference type="InterPro" id="IPR017853">
    <property type="entry name" value="GH"/>
</dbReference>
<feature type="region of interest" description="Disordered" evidence="2">
    <location>
        <begin position="26"/>
        <end position="48"/>
    </location>
</feature>
<dbReference type="EMBL" id="BAAAPC010000025">
    <property type="protein sequence ID" value="GAA2012895.1"/>
    <property type="molecule type" value="Genomic_DNA"/>
</dbReference>
<dbReference type="PANTHER" id="PTHR43405">
    <property type="entry name" value="GLYCOSYL HYDROLASE DIGH"/>
    <property type="match status" value="1"/>
</dbReference>
<dbReference type="Pfam" id="PF02638">
    <property type="entry name" value="GHL10"/>
    <property type="match status" value="1"/>
</dbReference>
<protein>
    <submittedName>
        <fullName evidence="4">Family 10 glycosylhydrolase</fullName>
    </submittedName>
</protein>
<sequence>MGRFGQAAIVVAVMSLLAGCSSVPPGAEPDVGDPDAAAAEARPPGEIPADCEVDAAAPKRQMRGVWLTTVRNIDWPSEDDLSEGQQKKELIEQLDRARDLGLNAVFFHARPTADAVYRSDKEPWARYLTGTQGGDPGYDPLEFATTEAHKRGLELHAWFNPYRVGWNDPDLENLAEDHPLSEHPDWLITYDDQGWMDPGNPEVRAWVSDVVLDVVDRYDIDGVHFDDYFYPYPDEDGSDFGDDTSWKKYRGDFTDRADWRRDNVNQLISEIHNRIERRKPWVRFGVSPFGIWRNERTDPTGSATKGLESYDAQYADTRAWIQEGTIDYIAPQVYWPQGFDAADYATLVPWWAEQVAGTGVDLYIGQAAYKVGDDGWKGSDALSRQLDFNTDYPEVTGDVYFSMKSLNDVADDAIDKVAAEYYRRPALPPRATGDAAAPEPVTGLEAARSEEGVRLVWDTTGGARFHAIYRVPDNGAEDLCALADGTHLLAVVGGNATEGRQAFTDADPADGPVRYYVTALDDYRAESAPSPAARVDAGEGG</sequence>
<keyword evidence="5" id="KW-1185">Reference proteome</keyword>
<evidence type="ECO:0000313" key="5">
    <source>
        <dbReference type="Proteomes" id="UP001501585"/>
    </source>
</evidence>
<evidence type="ECO:0000256" key="2">
    <source>
        <dbReference type="SAM" id="MobiDB-lite"/>
    </source>
</evidence>
<dbReference type="Proteomes" id="UP001501585">
    <property type="component" value="Unassembled WGS sequence"/>
</dbReference>